<sequence>KSVKFMSLNSSIAGSDLSGIISCPNVKVTEQTYKINNRNMNEKYKCSSSGSIATTHQMNCLNQNSRDISFTSVVNKDIEKIVTFIKSDL</sequence>
<dbReference type="EMBL" id="HACG01018919">
    <property type="protein sequence ID" value="CEK65784.1"/>
    <property type="molecule type" value="Transcribed_RNA"/>
</dbReference>
<reference evidence="1" key="1">
    <citation type="submission" date="2014-12" db="EMBL/GenBank/DDBJ databases">
        <title>Insight into the proteome of Arion vulgaris.</title>
        <authorList>
            <person name="Aradska J."/>
            <person name="Bulat T."/>
            <person name="Smidak R."/>
            <person name="Sarate P."/>
            <person name="Gangsoo J."/>
            <person name="Sialana F."/>
            <person name="Bilban M."/>
            <person name="Lubec G."/>
        </authorList>
    </citation>
    <scope>NUCLEOTIDE SEQUENCE</scope>
    <source>
        <tissue evidence="1">Skin</tissue>
    </source>
</reference>
<protein>
    <submittedName>
        <fullName evidence="1">Uncharacterized protein</fullName>
    </submittedName>
</protein>
<evidence type="ECO:0000313" key="1">
    <source>
        <dbReference type="EMBL" id="CEK65784.1"/>
    </source>
</evidence>
<gene>
    <name evidence="1" type="primary">ORF56256</name>
</gene>
<accession>A0A0B6ZB23</accession>
<dbReference type="AlphaFoldDB" id="A0A0B6ZB23"/>
<feature type="non-terminal residue" evidence="1">
    <location>
        <position position="1"/>
    </location>
</feature>
<name>A0A0B6ZB23_9EUPU</name>
<organism evidence="1">
    <name type="scientific">Arion vulgaris</name>
    <dbReference type="NCBI Taxonomy" id="1028688"/>
    <lineage>
        <taxon>Eukaryota</taxon>
        <taxon>Metazoa</taxon>
        <taxon>Spiralia</taxon>
        <taxon>Lophotrochozoa</taxon>
        <taxon>Mollusca</taxon>
        <taxon>Gastropoda</taxon>
        <taxon>Heterobranchia</taxon>
        <taxon>Euthyneura</taxon>
        <taxon>Panpulmonata</taxon>
        <taxon>Eupulmonata</taxon>
        <taxon>Stylommatophora</taxon>
        <taxon>Helicina</taxon>
        <taxon>Arionoidea</taxon>
        <taxon>Arionidae</taxon>
        <taxon>Arion</taxon>
    </lineage>
</organism>
<proteinExistence type="predicted"/>
<feature type="non-terminal residue" evidence="1">
    <location>
        <position position="89"/>
    </location>
</feature>